<sequence>MKVEELVKVTFDESPLPTKLLPLVDDDVGEEESIKKNTRVVNNKNEEDESIEVDEVVNIKEFKNHPLDQVIGNLNQRTLRFEDFKPTKTPMLTEINLTKDNEADFMDSSKYQGNPKTTHLEAVKRIFRYIRGTTHLGLWYLKGTRIETIVYADSNHAGDYIDRKSTNGVCMFMRCCLISWFAKKQTTLAISMTEAKYLSVRKACQQALWMKQALIDYDIRLDDVLIMCDNKGATDLNTFYTSERSLNSLYDHPNSNFFGPKHDLIRNNITIPITTQTQLQRSPNKLHINDIHPNLRGWELFFRDNFFCSFGKKNKVNACTACMLYYLTIRRKFNFTSMIIYQMEEVINKRDGPIPFAMLLTRLYNHILQTNPQTIVPTARFTFHECVINPLDISKILANKRERKLPLNRSPPLHLHRPMTMKHHPFSSSMMNYSKMRILPKPNERK</sequence>
<proteinExistence type="predicted"/>
<reference evidence="1" key="1">
    <citation type="journal article" date="2019" name="Sci. Rep.">
        <title>Draft genome of Tanacetum cinerariifolium, the natural source of mosquito coil.</title>
        <authorList>
            <person name="Yamashiro T."/>
            <person name="Shiraishi A."/>
            <person name="Satake H."/>
            <person name="Nakayama K."/>
        </authorList>
    </citation>
    <scope>NUCLEOTIDE SEQUENCE</scope>
</reference>
<name>A0A6L2JSA9_TANCI</name>
<evidence type="ECO:0008006" key="2">
    <source>
        <dbReference type="Google" id="ProtNLM"/>
    </source>
</evidence>
<dbReference type="PANTHER" id="PTHR11439">
    <property type="entry name" value="GAG-POL-RELATED RETROTRANSPOSON"/>
    <property type="match status" value="1"/>
</dbReference>
<organism evidence="1">
    <name type="scientific">Tanacetum cinerariifolium</name>
    <name type="common">Dalmatian daisy</name>
    <name type="synonym">Chrysanthemum cinerariifolium</name>
    <dbReference type="NCBI Taxonomy" id="118510"/>
    <lineage>
        <taxon>Eukaryota</taxon>
        <taxon>Viridiplantae</taxon>
        <taxon>Streptophyta</taxon>
        <taxon>Embryophyta</taxon>
        <taxon>Tracheophyta</taxon>
        <taxon>Spermatophyta</taxon>
        <taxon>Magnoliopsida</taxon>
        <taxon>eudicotyledons</taxon>
        <taxon>Gunneridae</taxon>
        <taxon>Pentapetalae</taxon>
        <taxon>asterids</taxon>
        <taxon>campanulids</taxon>
        <taxon>Asterales</taxon>
        <taxon>Asteraceae</taxon>
        <taxon>Asteroideae</taxon>
        <taxon>Anthemideae</taxon>
        <taxon>Anthemidinae</taxon>
        <taxon>Tanacetum</taxon>
    </lineage>
</organism>
<evidence type="ECO:0000313" key="1">
    <source>
        <dbReference type="EMBL" id="GEU39542.1"/>
    </source>
</evidence>
<accession>A0A6L2JSA9</accession>
<dbReference type="EMBL" id="BKCJ010001188">
    <property type="protein sequence ID" value="GEU39542.1"/>
    <property type="molecule type" value="Genomic_DNA"/>
</dbReference>
<protein>
    <recommendedName>
        <fullName evidence="2">Copia protein</fullName>
    </recommendedName>
</protein>
<dbReference type="AlphaFoldDB" id="A0A6L2JSA9"/>
<gene>
    <name evidence="1" type="ORF">Tci_011520</name>
</gene>
<comment type="caution">
    <text evidence="1">The sequence shown here is derived from an EMBL/GenBank/DDBJ whole genome shotgun (WGS) entry which is preliminary data.</text>
</comment>
<dbReference type="PANTHER" id="PTHR11439:SF442">
    <property type="entry name" value="CYSTEINE-RICH RLK (RECEPTOR-LIKE PROTEIN KINASE) 8"/>
    <property type="match status" value="1"/>
</dbReference>
<dbReference type="CDD" id="cd09272">
    <property type="entry name" value="RNase_HI_RT_Ty1"/>
    <property type="match status" value="1"/>
</dbReference>